<evidence type="ECO:0000256" key="8">
    <source>
        <dbReference type="ARBA" id="ARBA00023125"/>
    </source>
</evidence>
<evidence type="ECO:0000256" key="4">
    <source>
        <dbReference type="ARBA" id="ARBA00022801"/>
    </source>
</evidence>
<dbReference type="Proteomes" id="UP000182124">
    <property type="component" value="Unassembled WGS sequence"/>
</dbReference>
<protein>
    <recommendedName>
        <fullName evidence="12">DNA 3'-5' helicase</fullName>
        <ecNumber evidence="12">5.6.2.4</ecNumber>
    </recommendedName>
</protein>
<evidence type="ECO:0000313" key="18">
    <source>
        <dbReference type="EMBL" id="SCX17657.1"/>
    </source>
</evidence>
<dbReference type="SUPFAM" id="SSF52540">
    <property type="entry name" value="P-loop containing nucleoside triphosphate hydrolases"/>
    <property type="match status" value="1"/>
</dbReference>
<dbReference type="InterPro" id="IPR000212">
    <property type="entry name" value="DNA_helicase_UvrD/REP"/>
</dbReference>
<dbReference type="GO" id="GO:0005524">
    <property type="term" value="F:ATP binding"/>
    <property type="evidence" value="ECO:0007669"/>
    <property type="project" value="UniProtKB-UniRule"/>
</dbReference>
<dbReference type="GO" id="GO:0016887">
    <property type="term" value="F:ATP hydrolysis activity"/>
    <property type="evidence" value="ECO:0007669"/>
    <property type="project" value="RHEA"/>
</dbReference>
<feature type="binding site" evidence="14">
    <location>
        <begin position="11"/>
        <end position="18"/>
    </location>
    <ligand>
        <name>ATP</name>
        <dbReference type="ChEBI" id="CHEBI:30616"/>
    </ligand>
</feature>
<dbReference type="Gene3D" id="1.10.3170.10">
    <property type="entry name" value="Recbcd, chain B, domain 2"/>
    <property type="match status" value="1"/>
</dbReference>
<dbReference type="Gene3D" id="3.90.320.10">
    <property type="match status" value="1"/>
</dbReference>
<dbReference type="GO" id="GO:0005829">
    <property type="term" value="C:cytosol"/>
    <property type="evidence" value="ECO:0007669"/>
    <property type="project" value="TreeGrafter"/>
</dbReference>
<evidence type="ECO:0000256" key="10">
    <source>
        <dbReference type="ARBA" id="ARBA00023235"/>
    </source>
</evidence>
<evidence type="ECO:0000256" key="2">
    <source>
        <dbReference type="ARBA" id="ARBA00022741"/>
    </source>
</evidence>
<name>A0A1G4W6U6_9FLAO</name>
<feature type="domain" description="UvrD-like helicase ATP-binding" evidence="16">
    <location>
        <begin position="1"/>
        <end position="465"/>
    </location>
</feature>
<dbReference type="InterPro" id="IPR027417">
    <property type="entry name" value="P-loop_NTPase"/>
</dbReference>
<comment type="catalytic activity">
    <reaction evidence="11">
        <text>Couples ATP hydrolysis with the unwinding of duplex DNA by translocating in the 3'-5' direction.</text>
        <dbReference type="EC" id="5.6.2.4"/>
    </reaction>
</comment>
<evidence type="ECO:0000256" key="11">
    <source>
        <dbReference type="ARBA" id="ARBA00034617"/>
    </source>
</evidence>
<feature type="domain" description="UvrD-like helicase C-terminal" evidence="17">
    <location>
        <begin position="488"/>
        <end position="740"/>
    </location>
</feature>
<keyword evidence="10" id="KW-0413">Isomerase</keyword>
<evidence type="ECO:0000313" key="19">
    <source>
        <dbReference type="Proteomes" id="UP000182124"/>
    </source>
</evidence>
<dbReference type="Gene3D" id="3.40.50.300">
    <property type="entry name" value="P-loop containing nucleotide triphosphate hydrolases"/>
    <property type="match status" value="3"/>
</dbReference>
<dbReference type="STRING" id="329186.SAMN02927925_02547"/>
<dbReference type="Pfam" id="PF00580">
    <property type="entry name" value="UvrD-helicase"/>
    <property type="match status" value="1"/>
</dbReference>
<gene>
    <name evidence="18" type="ORF">SAMN02927925_02547</name>
</gene>
<evidence type="ECO:0000256" key="7">
    <source>
        <dbReference type="ARBA" id="ARBA00022840"/>
    </source>
</evidence>
<dbReference type="GO" id="GO:0000725">
    <property type="term" value="P:recombinational repair"/>
    <property type="evidence" value="ECO:0007669"/>
    <property type="project" value="TreeGrafter"/>
</dbReference>
<dbReference type="EMBL" id="FMTY01000008">
    <property type="protein sequence ID" value="SCX17657.1"/>
    <property type="molecule type" value="Genomic_DNA"/>
</dbReference>
<keyword evidence="1" id="KW-0540">Nuclease</keyword>
<evidence type="ECO:0000256" key="1">
    <source>
        <dbReference type="ARBA" id="ARBA00022722"/>
    </source>
</evidence>
<dbReference type="eggNOG" id="COG1074">
    <property type="taxonomic scope" value="Bacteria"/>
</dbReference>
<dbReference type="GO" id="GO:0004527">
    <property type="term" value="F:exonuclease activity"/>
    <property type="evidence" value="ECO:0007669"/>
    <property type="project" value="UniProtKB-KW"/>
</dbReference>
<dbReference type="GO" id="GO:0003677">
    <property type="term" value="F:DNA binding"/>
    <property type="evidence" value="ECO:0007669"/>
    <property type="project" value="UniProtKB-KW"/>
</dbReference>
<evidence type="ECO:0000256" key="9">
    <source>
        <dbReference type="ARBA" id="ARBA00023204"/>
    </source>
</evidence>
<dbReference type="InterPro" id="IPR014017">
    <property type="entry name" value="DNA_helicase_UvrD-like_C"/>
</dbReference>
<dbReference type="PROSITE" id="PS51198">
    <property type="entry name" value="UVRD_HELICASE_ATP_BIND"/>
    <property type="match status" value="1"/>
</dbReference>
<dbReference type="PANTHER" id="PTHR11070">
    <property type="entry name" value="UVRD / RECB / PCRA DNA HELICASE FAMILY MEMBER"/>
    <property type="match status" value="1"/>
</dbReference>
<dbReference type="PANTHER" id="PTHR11070:SF67">
    <property type="entry name" value="DNA 3'-5' HELICASE"/>
    <property type="match status" value="1"/>
</dbReference>
<comment type="catalytic activity">
    <reaction evidence="13">
        <text>ATP + H2O = ADP + phosphate + H(+)</text>
        <dbReference type="Rhea" id="RHEA:13065"/>
        <dbReference type="ChEBI" id="CHEBI:15377"/>
        <dbReference type="ChEBI" id="CHEBI:15378"/>
        <dbReference type="ChEBI" id="CHEBI:30616"/>
        <dbReference type="ChEBI" id="CHEBI:43474"/>
        <dbReference type="ChEBI" id="CHEBI:456216"/>
        <dbReference type="EC" id="5.6.2.4"/>
    </reaction>
</comment>
<evidence type="ECO:0000256" key="6">
    <source>
        <dbReference type="ARBA" id="ARBA00022839"/>
    </source>
</evidence>
<organism evidence="18 19">
    <name type="scientific">Flavobacterium saliperosum</name>
    <dbReference type="NCBI Taxonomy" id="329186"/>
    <lineage>
        <taxon>Bacteria</taxon>
        <taxon>Pseudomonadati</taxon>
        <taxon>Bacteroidota</taxon>
        <taxon>Flavobacteriia</taxon>
        <taxon>Flavobacteriales</taxon>
        <taxon>Flavobacteriaceae</taxon>
        <taxon>Flavobacterium</taxon>
    </lineage>
</organism>
<dbReference type="AlphaFoldDB" id="A0A1G4W6U6"/>
<keyword evidence="4 14" id="KW-0378">Hydrolase</keyword>
<keyword evidence="7 14" id="KW-0067">ATP-binding</keyword>
<sequence length="1050" mass="119885">MEKSAFIIYDASAGSGKTYTLVKEYLKILMLANTNDAYKKILAITFTNKAVEEMKSRIVTSLHEFSKDEPSEKALDFMKDVAAETNLSLATIKDKSKAIIKNIIHNYAAFDISTIDKFTHKVIRAFAHDLNLPVTFEVSLETDLLLQEAVDAIIAKAGEDEVLTKILVDFSVDKTDNDKSWDVTHELFDVSKLLVNENNRNEISHFHEKTIDEFLVIKQQLSEEIKKLDEECVAFANEALQLIESNAIDVSSFSRGTFPNHLGYIQKGELKSSHKKFFEPDDIQVNKTAKDKAIIESIAPEWIAILAKVYKNYEKKNFYSAFQKNITPLSLLNSIAQELDAIQKEKNILSISEFNAIIYNEIQNQPAPFIYERLGERYKHFFIDEFQDTSEMQWHNLVPLIDNALSSEDLSGAQGSLMIVGDPKQSIYRWRGGKAEQFISLSKTENPFSNPSKQLVRLGTNYRSYSEVIAFNNAFFAMLADEFSNEDYQDLYRNKSHQEANTKKGGYVNISFIPKVEKSDETSDEETDDKEQLYLKATLATIEKVKAKGFQYRDIVLLTRKRTSGVALANYLTENDIPILSSETLLIDNATEVKLILNVLRYLKNSNDKEAKAAFLYFIAKNKQTELPIHDFIETGMTKFSEEELQNWLMAFGIGISFKNCRKKSLYEAVEIIVSTFIKEKSTVSYVQYFMDLVLERDVRTQAGISDFLEYWENNGTKFSIPSPEGNDAVRIMTIHKSKGLEFPVVIFPFAEEDYARSPRNKMWLELEDDNLNIPKALVDAKKEVAEYGDNAAQVYEERSQEELLDNINVLYVALTRAEEQLYVISNKNLTSKGELTNNMSSYFIKYLDSKGVYQDDQSEFEFGDGNRLSASKDEKEKQPTIEIVKEVFNPKKIKIAQREALMWGTDQIKAIEFGNVMHEILSFVKTASDVHLAIEKAIESGLITESQKPEVERTLSEIVCHPELQRFFEADKKVFNEQNIIKPGTATIKPDRVSVQGNLAYLLDYKTGSHQTKYEAQLAEYEKALQEMGFSVEKKTLVYIGEKLEVVHL</sequence>
<evidence type="ECO:0000259" key="16">
    <source>
        <dbReference type="PROSITE" id="PS51198"/>
    </source>
</evidence>
<dbReference type="InterPro" id="IPR014016">
    <property type="entry name" value="UvrD-like_ATP-bd"/>
</dbReference>
<keyword evidence="3" id="KW-0227">DNA damage</keyword>
<keyword evidence="15" id="KW-0175">Coiled coil</keyword>
<dbReference type="EC" id="5.6.2.4" evidence="12"/>
<evidence type="ECO:0000256" key="15">
    <source>
        <dbReference type="SAM" id="Coils"/>
    </source>
</evidence>
<evidence type="ECO:0000259" key="17">
    <source>
        <dbReference type="PROSITE" id="PS51217"/>
    </source>
</evidence>
<evidence type="ECO:0000256" key="14">
    <source>
        <dbReference type="PROSITE-ProRule" id="PRU00560"/>
    </source>
</evidence>
<dbReference type="Pfam" id="PF13361">
    <property type="entry name" value="UvrD_C"/>
    <property type="match status" value="1"/>
</dbReference>
<dbReference type="RefSeq" id="WP_023577458.1">
    <property type="nucleotide sequence ID" value="NZ_CBCSBQ010000012.1"/>
</dbReference>
<dbReference type="InterPro" id="IPR011604">
    <property type="entry name" value="PDDEXK-like_dom_sf"/>
</dbReference>
<reference evidence="18 19" key="1">
    <citation type="submission" date="2016-10" db="EMBL/GenBank/DDBJ databases">
        <authorList>
            <person name="de Groot N.N."/>
        </authorList>
    </citation>
    <scope>NUCLEOTIDE SEQUENCE [LARGE SCALE GENOMIC DNA]</scope>
    <source>
        <strain evidence="18 19">CGMCC 1.3801</strain>
    </source>
</reference>
<feature type="coiled-coil region" evidence="15">
    <location>
        <begin position="211"/>
        <end position="238"/>
    </location>
</feature>
<keyword evidence="8" id="KW-0238">DNA-binding</keyword>
<evidence type="ECO:0000256" key="12">
    <source>
        <dbReference type="ARBA" id="ARBA00034808"/>
    </source>
</evidence>
<keyword evidence="2 14" id="KW-0547">Nucleotide-binding</keyword>
<keyword evidence="9" id="KW-0234">DNA repair</keyword>
<keyword evidence="6 18" id="KW-0269">Exonuclease</keyword>
<dbReference type="GO" id="GO:0043138">
    <property type="term" value="F:3'-5' DNA helicase activity"/>
    <property type="evidence" value="ECO:0007669"/>
    <property type="project" value="UniProtKB-EC"/>
</dbReference>
<evidence type="ECO:0000256" key="3">
    <source>
        <dbReference type="ARBA" id="ARBA00022763"/>
    </source>
</evidence>
<evidence type="ECO:0000256" key="13">
    <source>
        <dbReference type="ARBA" id="ARBA00048988"/>
    </source>
</evidence>
<dbReference type="PROSITE" id="PS51217">
    <property type="entry name" value="UVRD_HELICASE_CTER"/>
    <property type="match status" value="1"/>
</dbReference>
<proteinExistence type="predicted"/>
<accession>A0A1G4W6U6</accession>
<evidence type="ECO:0000256" key="5">
    <source>
        <dbReference type="ARBA" id="ARBA00022806"/>
    </source>
</evidence>
<keyword evidence="5 14" id="KW-0347">Helicase</keyword>